<evidence type="ECO:0008006" key="8">
    <source>
        <dbReference type="Google" id="ProtNLM"/>
    </source>
</evidence>
<keyword evidence="7" id="KW-1185">Reference proteome</keyword>
<dbReference type="GO" id="GO:0005829">
    <property type="term" value="C:cytosol"/>
    <property type="evidence" value="ECO:0007669"/>
    <property type="project" value="TreeGrafter"/>
</dbReference>
<gene>
    <name evidence="6" type="ORF">NEZAVI_LOCUS5322</name>
</gene>
<name>A0A9P0H4L1_NEZVI</name>
<dbReference type="Gene3D" id="3.30.2380.10">
    <property type="entry name" value="CGI121/TPRKB"/>
    <property type="match status" value="1"/>
</dbReference>
<dbReference type="PANTHER" id="PTHR15840">
    <property type="entry name" value="CGI-121 FAMILY MEMBER"/>
    <property type="match status" value="1"/>
</dbReference>
<organism evidence="6 7">
    <name type="scientific">Nezara viridula</name>
    <name type="common">Southern green stink bug</name>
    <name type="synonym">Cimex viridulus</name>
    <dbReference type="NCBI Taxonomy" id="85310"/>
    <lineage>
        <taxon>Eukaryota</taxon>
        <taxon>Metazoa</taxon>
        <taxon>Ecdysozoa</taxon>
        <taxon>Arthropoda</taxon>
        <taxon>Hexapoda</taxon>
        <taxon>Insecta</taxon>
        <taxon>Pterygota</taxon>
        <taxon>Neoptera</taxon>
        <taxon>Paraneoptera</taxon>
        <taxon>Hemiptera</taxon>
        <taxon>Heteroptera</taxon>
        <taxon>Panheteroptera</taxon>
        <taxon>Pentatomomorpha</taxon>
        <taxon>Pentatomoidea</taxon>
        <taxon>Pentatomidae</taxon>
        <taxon>Pentatominae</taxon>
        <taxon>Nezara</taxon>
    </lineage>
</organism>
<dbReference type="GO" id="GO:0000408">
    <property type="term" value="C:EKC/KEOPS complex"/>
    <property type="evidence" value="ECO:0007669"/>
    <property type="project" value="TreeGrafter"/>
</dbReference>
<dbReference type="GO" id="GO:0005634">
    <property type="term" value="C:nucleus"/>
    <property type="evidence" value="ECO:0007669"/>
    <property type="project" value="UniProtKB-SubCell"/>
</dbReference>
<protein>
    <recommendedName>
        <fullName evidence="8">EKC/KEOPS complex subunit TPRKB</fullName>
    </recommendedName>
</protein>
<dbReference type="PANTHER" id="PTHR15840:SF10">
    <property type="entry name" value="EKC_KEOPS COMPLEX SUBUNIT TPRKB"/>
    <property type="match status" value="1"/>
</dbReference>
<reference evidence="6" key="1">
    <citation type="submission" date="2022-01" db="EMBL/GenBank/DDBJ databases">
        <authorList>
            <person name="King R."/>
        </authorList>
    </citation>
    <scope>NUCLEOTIDE SEQUENCE</scope>
</reference>
<dbReference type="Pfam" id="PF08617">
    <property type="entry name" value="CGI-121"/>
    <property type="match status" value="1"/>
</dbReference>
<dbReference type="InterPro" id="IPR036504">
    <property type="entry name" value="CGI121/TPRKB_sf"/>
</dbReference>
<evidence type="ECO:0000256" key="2">
    <source>
        <dbReference type="ARBA" id="ARBA00005546"/>
    </source>
</evidence>
<sequence>MFRSYKLGTGEILSICLLSNITENLEIKKKIMEQSIRCCCITPSLVVDPFQIAVAADKACLARSRNKLVTRNINTELLYNLSVSKHISKSLVKFGLQENDTNALIAIIGSEEDLKAELPKINGNIINLEKLGTLVDLKAVQKEYNISEEELQRSSPTDSVITRIATKNL</sequence>
<comment type="subcellular location">
    <subcellularLocation>
        <location evidence="1">Nucleus</location>
    </subcellularLocation>
</comment>
<dbReference type="InterPro" id="IPR013926">
    <property type="entry name" value="CGI121/TPRKB"/>
</dbReference>
<keyword evidence="4 5" id="KW-0539">Nucleus</keyword>
<dbReference type="OrthoDB" id="329139at2759"/>
<evidence type="ECO:0000256" key="4">
    <source>
        <dbReference type="ARBA" id="ARBA00023242"/>
    </source>
</evidence>
<dbReference type="EMBL" id="OV725079">
    <property type="protein sequence ID" value="CAH1394965.1"/>
    <property type="molecule type" value="Genomic_DNA"/>
</dbReference>
<evidence type="ECO:0000313" key="6">
    <source>
        <dbReference type="EMBL" id="CAH1394965.1"/>
    </source>
</evidence>
<dbReference type="Proteomes" id="UP001152798">
    <property type="component" value="Chromosome 3"/>
</dbReference>
<evidence type="ECO:0000256" key="1">
    <source>
        <dbReference type="ARBA" id="ARBA00004123"/>
    </source>
</evidence>
<comment type="similarity">
    <text evidence="2 5">Belongs to the CGI121/TPRKB family.</text>
</comment>
<evidence type="ECO:0000256" key="3">
    <source>
        <dbReference type="ARBA" id="ARBA00022694"/>
    </source>
</evidence>
<proteinExistence type="inferred from homology"/>
<dbReference type="NCBIfam" id="NF011465">
    <property type="entry name" value="PRK14886.1-1"/>
    <property type="match status" value="1"/>
</dbReference>
<keyword evidence="3" id="KW-0819">tRNA processing</keyword>
<dbReference type="GO" id="GO:0002949">
    <property type="term" value="P:tRNA threonylcarbamoyladenosine modification"/>
    <property type="evidence" value="ECO:0007669"/>
    <property type="project" value="TreeGrafter"/>
</dbReference>
<dbReference type="SUPFAM" id="SSF143870">
    <property type="entry name" value="PF0523-like"/>
    <property type="match status" value="1"/>
</dbReference>
<evidence type="ECO:0000256" key="5">
    <source>
        <dbReference type="RuleBase" id="RU004398"/>
    </source>
</evidence>
<evidence type="ECO:0000313" key="7">
    <source>
        <dbReference type="Proteomes" id="UP001152798"/>
    </source>
</evidence>
<dbReference type="AlphaFoldDB" id="A0A9P0H4L1"/>
<accession>A0A9P0H4L1</accession>